<sequence>MGTSYLNYTNALLLTLKIEHGYTEEKKPDNPVREKELYIQFKRKNYKLTI</sequence>
<evidence type="ECO:0000313" key="1">
    <source>
        <dbReference type="EMBL" id="EGC29245.1"/>
    </source>
</evidence>
<reference evidence="2" key="1">
    <citation type="journal article" date="2011" name="Genome Biol.">
        <title>Comparative genomics of the social amoebae Dictyostelium discoideum and Dictyostelium purpureum.</title>
        <authorList>
            <consortium name="US DOE Joint Genome Institute (JGI-PGF)"/>
            <person name="Sucgang R."/>
            <person name="Kuo A."/>
            <person name="Tian X."/>
            <person name="Salerno W."/>
            <person name="Parikh A."/>
            <person name="Feasley C.L."/>
            <person name="Dalin E."/>
            <person name="Tu H."/>
            <person name="Huang E."/>
            <person name="Barry K."/>
            <person name="Lindquist E."/>
            <person name="Shapiro H."/>
            <person name="Bruce D."/>
            <person name="Schmutz J."/>
            <person name="Salamov A."/>
            <person name="Fey P."/>
            <person name="Gaudet P."/>
            <person name="Anjard C."/>
            <person name="Babu M.M."/>
            <person name="Basu S."/>
            <person name="Bushmanova Y."/>
            <person name="van der Wel H."/>
            <person name="Katoh-Kurasawa M."/>
            <person name="Dinh C."/>
            <person name="Coutinho P.M."/>
            <person name="Saito T."/>
            <person name="Elias M."/>
            <person name="Schaap P."/>
            <person name="Kay R.R."/>
            <person name="Henrissat B."/>
            <person name="Eichinger L."/>
            <person name="Rivero F."/>
            <person name="Putnam N.H."/>
            <person name="West C.M."/>
            <person name="Loomis W.F."/>
            <person name="Chisholm R.L."/>
            <person name="Shaulsky G."/>
            <person name="Strassmann J.E."/>
            <person name="Queller D.C."/>
            <person name="Kuspa A."/>
            <person name="Grigoriev I.V."/>
        </authorList>
    </citation>
    <scope>NUCLEOTIDE SEQUENCE [LARGE SCALE GENOMIC DNA]</scope>
    <source>
        <strain evidence="2">QSDP1</strain>
    </source>
</reference>
<dbReference type="AlphaFoldDB" id="F1A3I5"/>
<dbReference type="Proteomes" id="UP000001064">
    <property type="component" value="Unassembled WGS sequence"/>
</dbReference>
<keyword evidence="2" id="KW-1185">Reference proteome</keyword>
<dbReference type="KEGG" id="dpp:DICPUDRAFT_159197"/>
<dbReference type="RefSeq" id="XP_003294228.1">
    <property type="nucleotide sequence ID" value="XM_003294180.1"/>
</dbReference>
<proteinExistence type="predicted"/>
<dbReference type="GeneID" id="10506307"/>
<dbReference type="EMBL" id="GL871460">
    <property type="protein sequence ID" value="EGC29245.1"/>
    <property type="molecule type" value="Genomic_DNA"/>
</dbReference>
<dbReference type="InParanoid" id="F1A3I5"/>
<organism evidence="1 2">
    <name type="scientific">Dictyostelium purpureum</name>
    <name type="common">Slime mold</name>
    <dbReference type="NCBI Taxonomy" id="5786"/>
    <lineage>
        <taxon>Eukaryota</taxon>
        <taxon>Amoebozoa</taxon>
        <taxon>Evosea</taxon>
        <taxon>Eumycetozoa</taxon>
        <taxon>Dictyostelia</taxon>
        <taxon>Dictyosteliales</taxon>
        <taxon>Dictyosteliaceae</taxon>
        <taxon>Dictyostelium</taxon>
    </lineage>
</organism>
<name>F1A3I5_DICPU</name>
<dbReference type="VEuPathDB" id="AmoebaDB:DICPUDRAFT_159197"/>
<protein>
    <submittedName>
        <fullName evidence="1">Uncharacterized protein</fullName>
    </submittedName>
</protein>
<accession>F1A3I5</accession>
<gene>
    <name evidence="1" type="ORF">DICPUDRAFT_159197</name>
</gene>
<evidence type="ECO:0000313" key="2">
    <source>
        <dbReference type="Proteomes" id="UP000001064"/>
    </source>
</evidence>